<feature type="transmembrane region" description="Helical" evidence="6">
    <location>
        <begin position="65"/>
        <end position="83"/>
    </location>
</feature>
<dbReference type="EMBL" id="JAIZAY010000012">
    <property type="protein sequence ID" value="KAJ8031862.1"/>
    <property type="molecule type" value="Genomic_DNA"/>
</dbReference>
<dbReference type="Gene3D" id="1.20.1070.10">
    <property type="entry name" value="Rhodopsin 7-helix transmembrane proteins"/>
    <property type="match status" value="1"/>
</dbReference>
<feature type="region of interest" description="Disordered" evidence="5">
    <location>
        <begin position="299"/>
        <end position="322"/>
    </location>
</feature>
<dbReference type="PANTHER" id="PTHR23112">
    <property type="entry name" value="G PROTEIN-COUPLED RECEPTOR 157-RELATED"/>
    <property type="match status" value="1"/>
</dbReference>
<evidence type="ECO:0000256" key="1">
    <source>
        <dbReference type="ARBA" id="ARBA00004141"/>
    </source>
</evidence>
<feature type="transmembrane region" description="Helical" evidence="6">
    <location>
        <begin position="135"/>
        <end position="157"/>
    </location>
</feature>
<evidence type="ECO:0000256" key="3">
    <source>
        <dbReference type="ARBA" id="ARBA00022989"/>
    </source>
</evidence>
<name>A0A9Q1BS52_HOLLE</name>
<keyword evidence="3 6" id="KW-1133">Transmembrane helix</keyword>
<comment type="caution">
    <text evidence="8">The sequence shown here is derived from an EMBL/GenBank/DDBJ whole genome shotgun (WGS) entry which is preliminary data.</text>
</comment>
<feature type="transmembrane region" description="Helical" evidence="6">
    <location>
        <begin position="177"/>
        <end position="199"/>
    </location>
</feature>
<dbReference type="InterPro" id="IPR000848">
    <property type="entry name" value="GPCR_cAMP"/>
</dbReference>
<feature type="transmembrane region" description="Helical" evidence="6">
    <location>
        <begin position="219"/>
        <end position="239"/>
    </location>
</feature>
<keyword evidence="8" id="KW-0675">Receptor</keyword>
<protein>
    <submittedName>
        <fullName evidence="8">Cyclic AMP receptor-like protein A</fullName>
    </submittedName>
</protein>
<dbReference type="PRINTS" id="PR00247">
    <property type="entry name" value="GPCRCAMP"/>
</dbReference>
<keyword evidence="2 6" id="KW-0812">Transmembrane</keyword>
<organism evidence="8 9">
    <name type="scientific">Holothuria leucospilota</name>
    <name type="common">Black long sea cucumber</name>
    <name type="synonym">Mertensiothuria leucospilota</name>
    <dbReference type="NCBI Taxonomy" id="206669"/>
    <lineage>
        <taxon>Eukaryota</taxon>
        <taxon>Metazoa</taxon>
        <taxon>Echinodermata</taxon>
        <taxon>Eleutherozoa</taxon>
        <taxon>Echinozoa</taxon>
        <taxon>Holothuroidea</taxon>
        <taxon>Aspidochirotacea</taxon>
        <taxon>Aspidochirotida</taxon>
        <taxon>Holothuriidae</taxon>
        <taxon>Holothuria</taxon>
    </lineage>
</organism>
<dbReference type="GO" id="GO:0004930">
    <property type="term" value="F:G protein-coupled receptor activity"/>
    <property type="evidence" value="ECO:0007669"/>
    <property type="project" value="InterPro"/>
</dbReference>
<keyword evidence="4 6" id="KW-0472">Membrane</keyword>
<proteinExistence type="predicted"/>
<dbReference type="SUPFAM" id="SSF81321">
    <property type="entry name" value="Family A G protein-coupled receptor-like"/>
    <property type="match status" value="1"/>
</dbReference>
<feature type="transmembrane region" description="Helical" evidence="6">
    <location>
        <begin position="95"/>
        <end position="123"/>
    </location>
</feature>
<evidence type="ECO:0000256" key="2">
    <source>
        <dbReference type="ARBA" id="ARBA00022692"/>
    </source>
</evidence>
<dbReference type="GO" id="GO:0007189">
    <property type="term" value="P:adenylate cyclase-activating G protein-coupled receptor signaling pathway"/>
    <property type="evidence" value="ECO:0007669"/>
    <property type="project" value="TreeGrafter"/>
</dbReference>
<dbReference type="Proteomes" id="UP001152320">
    <property type="component" value="Chromosome 12"/>
</dbReference>
<feature type="transmembrane region" description="Helical" evidence="6">
    <location>
        <begin position="251"/>
        <end position="276"/>
    </location>
</feature>
<dbReference type="Pfam" id="PF05462">
    <property type="entry name" value="Dicty_CAR"/>
    <property type="match status" value="1"/>
</dbReference>
<feature type="transmembrane region" description="Helical" evidence="6">
    <location>
        <begin position="32"/>
        <end position="56"/>
    </location>
</feature>
<accession>A0A9Q1BS52</accession>
<evidence type="ECO:0000313" key="9">
    <source>
        <dbReference type="Proteomes" id="UP001152320"/>
    </source>
</evidence>
<dbReference type="GO" id="GO:0030552">
    <property type="term" value="F:cAMP binding"/>
    <property type="evidence" value="ECO:0007669"/>
    <property type="project" value="InterPro"/>
</dbReference>
<dbReference type="GO" id="GO:0005886">
    <property type="term" value="C:plasma membrane"/>
    <property type="evidence" value="ECO:0007669"/>
    <property type="project" value="TreeGrafter"/>
</dbReference>
<comment type="subcellular location">
    <subcellularLocation>
        <location evidence="1">Membrane</location>
        <topology evidence="1">Multi-pass membrane protein</topology>
    </subcellularLocation>
</comment>
<sequence>MKMIAMTVDSPSNDTGGLCRNIFDDNRCTTLLIVKIVFAILAICGCIFLIFVLWLFNKRSLFYQILLYIALGNILRSIVIVILPTELHGRHPWCIIQGILIQFTSWAIITWELCLTVHVYVTIFCTEETKHRQRIYHVACWGTSIIFSIIPLIPWEYGPAVTWCWLKDPVWRIATLYAEYMVFIVVIFILYVIIIVKIYRKRTTSLEEHRNLQQCRKRVRPMILYPCVIILEGILPLAFRFHNIFNSDEDASFPFTVAFAVGFIFWGWMFVTVYVLDPATRQDLLLIPGKCRERWGQQGIQEGLPPSSPTPQKGTNTDRTERDAVSISVISIAPSTKFVD</sequence>
<gene>
    <name evidence="8" type="ORF">HOLleu_25204</name>
</gene>
<dbReference type="OrthoDB" id="100006at2759"/>
<dbReference type="InterPro" id="IPR017981">
    <property type="entry name" value="GPCR_2-like_7TM"/>
</dbReference>
<dbReference type="GO" id="GO:0007166">
    <property type="term" value="P:cell surface receptor signaling pathway"/>
    <property type="evidence" value="ECO:0007669"/>
    <property type="project" value="InterPro"/>
</dbReference>
<feature type="domain" description="G-protein coupled receptors family 2 profile 2" evidence="7">
    <location>
        <begin position="28"/>
        <end position="278"/>
    </location>
</feature>
<dbReference type="PROSITE" id="PS50261">
    <property type="entry name" value="G_PROTEIN_RECEP_F2_4"/>
    <property type="match status" value="1"/>
</dbReference>
<evidence type="ECO:0000259" key="7">
    <source>
        <dbReference type="PROSITE" id="PS50261"/>
    </source>
</evidence>
<evidence type="ECO:0000256" key="5">
    <source>
        <dbReference type="SAM" id="MobiDB-lite"/>
    </source>
</evidence>
<keyword evidence="9" id="KW-1185">Reference proteome</keyword>
<evidence type="ECO:0000256" key="4">
    <source>
        <dbReference type="ARBA" id="ARBA00023136"/>
    </source>
</evidence>
<dbReference type="AlphaFoldDB" id="A0A9Q1BS52"/>
<dbReference type="PANTHER" id="PTHR23112:SF43">
    <property type="entry name" value="CYCLIC AMP RECEPTOR-LIKE PROTEIN A"/>
    <property type="match status" value="1"/>
</dbReference>
<reference evidence="8" key="1">
    <citation type="submission" date="2021-10" db="EMBL/GenBank/DDBJ databases">
        <title>Tropical sea cucumber genome reveals ecological adaptation and Cuvierian tubules defense mechanism.</title>
        <authorList>
            <person name="Chen T."/>
        </authorList>
    </citation>
    <scope>NUCLEOTIDE SEQUENCE</scope>
    <source>
        <strain evidence="8">Nanhai2018</strain>
        <tissue evidence="8">Muscle</tissue>
    </source>
</reference>
<evidence type="ECO:0000256" key="6">
    <source>
        <dbReference type="SAM" id="Phobius"/>
    </source>
</evidence>
<evidence type="ECO:0000313" key="8">
    <source>
        <dbReference type="EMBL" id="KAJ8031862.1"/>
    </source>
</evidence>